<evidence type="ECO:0000313" key="1">
    <source>
        <dbReference type="EMBL" id="KAJ4715970.1"/>
    </source>
</evidence>
<keyword evidence="2" id="KW-1185">Reference proteome</keyword>
<sequence length="575" mass="64858">MAIVQNLMERLRPLVGLKGWDYCVIWKLSHDQRFLEWIDCSCAGIDNTHNGDEELHFPVSPVLPCRDVLFQHPRTKFCQLLSLLPSSIPLDSGIYAQTLISNQPFWLNFSNSSDLDVMEESPVWTKVLIPVMGGLIELFVTKEAPEDPSIIDFITAQCSISVGQESMITNTTSINNMEVSSSSVNNVQANNNFPSQELENMNVPYDISVDRIRICNSPMNFLQQFGCSTTTPGSTKRPRNDHNVFFEESQLHDSNVIQKMDAVTSNNNNSSTANVHDQKDLIKPEKNGRSDSVSDCSDQIDDEDDVVKYRRRTGKGSQAKNLHAERKRRKKLNDRMYALRALVPIITKLDRATIIVDAIAYVKQLQQQAKELEEELEENSDDDEGKKNGNMGNNGNNQNNVKSESLSQNGMVKTEHDKSSDVYRMGNGSFQKQDQASGNTNEKGQQMEPQVEVAQLDGNELFVKVFCEHKPGGFVKLMEALNSLGLEVTNANITSFRGLVSNVFKVEKRDSEMVQADHVRDSLLEVTRNPASGWPENMAKASESVNSGMEYHHQQHHLHSHHMNSHHHHLHHLHN</sequence>
<proteinExistence type="predicted"/>
<evidence type="ECO:0000313" key="2">
    <source>
        <dbReference type="Proteomes" id="UP001164539"/>
    </source>
</evidence>
<accession>A0ACC1XXG8</accession>
<protein>
    <submittedName>
        <fullName evidence="1">Transcription factor</fullName>
    </submittedName>
</protein>
<reference evidence="1 2" key="1">
    <citation type="journal article" date="2023" name="Science">
        <title>Complex scaffold remodeling in plant triterpene biosynthesis.</title>
        <authorList>
            <person name="De La Pena R."/>
            <person name="Hodgson H."/>
            <person name="Liu J.C."/>
            <person name="Stephenson M.J."/>
            <person name="Martin A.C."/>
            <person name="Owen C."/>
            <person name="Harkess A."/>
            <person name="Leebens-Mack J."/>
            <person name="Jimenez L.E."/>
            <person name="Osbourn A."/>
            <person name="Sattely E.S."/>
        </authorList>
    </citation>
    <scope>NUCLEOTIDE SEQUENCE [LARGE SCALE GENOMIC DNA]</scope>
    <source>
        <strain evidence="2">cv. JPN11</strain>
        <tissue evidence="1">Leaf</tissue>
    </source>
</reference>
<gene>
    <name evidence="1" type="ORF">OWV82_011051</name>
</gene>
<dbReference type="EMBL" id="CM051399">
    <property type="protein sequence ID" value="KAJ4715970.1"/>
    <property type="molecule type" value="Genomic_DNA"/>
</dbReference>
<dbReference type="Proteomes" id="UP001164539">
    <property type="component" value="Chromosome 6"/>
</dbReference>
<name>A0ACC1XXG8_MELAZ</name>
<comment type="caution">
    <text evidence="1">The sequence shown here is derived from an EMBL/GenBank/DDBJ whole genome shotgun (WGS) entry which is preliminary data.</text>
</comment>
<organism evidence="1 2">
    <name type="scientific">Melia azedarach</name>
    <name type="common">Chinaberry tree</name>
    <dbReference type="NCBI Taxonomy" id="155640"/>
    <lineage>
        <taxon>Eukaryota</taxon>
        <taxon>Viridiplantae</taxon>
        <taxon>Streptophyta</taxon>
        <taxon>Embryophyta</taxon>
        <taxon>Tracheophyta</taxon>
        <taxon>Spermatophyta</taxon>
        <taxon>Magnoliopsida</taxon>
        <taxon>eudicotyledons</taxon>
        <taxon>Gunneridae</taxon>
        <taxon>Pentapetalae</taxon>
        <taxon>rosids</taxon>
        <taxon>malvids</taxon>
        <taxon>Sapindales</taxon>
        <taxon>Meliaceae</taxon>
        <taxon>Melia</taxon>
    </lineage>
</organism>